<dbReference type="InterPro" id="IPR019758">
    <property type="entry name" value="Pept_S26A_signal_pept_1_CS"/>
</dbReference>
<dbReference type="InterPro" id="IPR036286">
    <property type="entry name" value="LexA/Signal_pep-like_sf"/>
</dbReference>
<dbReference type="CDD" id="cd06530">
    <property type="entry name" value="S26_SPase_I"/>
    <property type="match status" value="1"/>
</dbReference>
<evidence type="ECO:0000256" key="5">
    <source>
        <dbReference type="ARBA" id="ARBA00022801"/>
    </source>
</evidence>
<dbReference type="PROSITE" id="PS00761">
    <property type="entry name" value="SPASE_I_3"/>
    <property type="match status" value="1"/>
</dbReference>
<dbReference type="InterPro" id="IPR019533">
    <property type="entry name" value="Peptidase_S26"/>
</dbReference>
<dbReference type="EC" id="3.4.21.89" evidence="4 6"/>
<evidence type="ECO:0000313" key="9">
    <source>
        <dbReference type="EMBL" id="GAA4816315.1"/>
    </source>
</evidence>
<feature type="region of interest" description="Disordered" evidence="7">
    <location>
        <begin position="1"/>
        <end position="24"/>
    </location>
</feature>
<keyword evidence="6" id="KW-0645">Protease</keyword>
<evidence type="ECO:0000313" key="10">
    <source>
        <dbReference type="Proteomes" id="UP001500839"/>
    </source>
</evidence>
<dbReference type="PANTHER" id="PTHR43390">
    <property type="entry name" value="SIGNAL PEPTIDASE I"/>
    <property type="match status" value="1"/>
</dbReference>
<comment type="subcellular location">
    <subcellularLocation>
        <location evidence="2">Cell membrane</location>
        <topology evidence="2">Single-pass type II membrane protein</topology>
    </subcellularLocation>
    <subcellularLocation>
        <location evidence="6">Membrane</location>
        <topology evidence="6">Single-pass type II membrane protein</topology>
    </subcellularLocation>
</comment>
<keyword evidence="10" id="KW-1185">Reference proteome</keyword>
<evidence type="ECO:0000256" key="6">
    <source>
        <dbReference type="RuleBase" id="RU362042"/>
    </source>
</evidence>
<sequence length="256" mass="27382">MPGAADGGTGDGSGADGESDGGKKKPRRFVRAVREIGILVVVAVVLSVLLQTFVARVYLIPSQSMETTLHGCPGCTGDRIVVDKLTYRFTDPRPGDVVVFKGPPSWNEHFDSNRSSNTFIRGLQEVGSFIGLVPPDENDLVKRVIAVEGQTVQCLPQDKGVTVDGELLDEPYVKNPPTSLPGADSPCQGPYFGPVTVPKDHVWVMGDNRTDSADSRYHMGDAASGTVPVDNIIGKARWIVLPFSRIGSIPSPDPQS</sequence>
<evidence type="ECO:0000256" key="4">
    <source>
        <dbReference type="ARBA" id="ARBA00013208"/>
    </source>
</evidence>
<feature type="transmembrane region" description="Helical" evidence="6">
    <location>
        <begin position="36"/>
        <end position="59"/>
    </location>
</feature>
<keyword evidence="6" id="KW-0812">Transmembrane</keyword>
<proteinExistence type="inferred from homology"/>
<comment type="catalytic activity">
    <reaction evidence="1 6">
        <text>Cleavage of hydrophobic, N-terminal signal or leader sequences from secreted and periplasmic proteins.</text>
        <dbReference type="EC" id="3.4.21.89"/>
    </reaction>
</comment>
<reference evidence="10" key="1">
    <citation type="journal article" date="2019" name="Int. J. Syst. Evol. Microbiol.">
        <title>The Global Catalogue of Microorganisms (GCM) 10K type strain sequencing project: providing services to taxonomists for standard genome sequencing and annotation.</title>
        <authorList>
            <consortium name="The Broad Institute Genomics Platform"/>
            <consortium name="The Broad Institute Genome Sequencing Center for Infectious Disease"/>
            <person name="Wu L."/>
            <person name="Ma J."/>
        </authorList>
    </citation>
    <scope>NUCLEOTIDE SEQUENCE [LARGE SCALE GENOMIC DNA]</scope>
    <source>
        <strain evidence="10">JCM 18542</strain>
    </source>
</reference>
<name>A0ABP9CU30_9ACTN</name>
<comment type="similarity">
    <text evidence="3 6">Belongs to the peptidase S26 family.</text>
</comment>
<dbReference type="Proteomes" id="UP001500839">
    <property type="component" value="Unassembled WGS sequence"/>
</dbReference>
<dbReference type="InterPro" id="IPR000223">
    <property type="entry name" value="Pept_S26A_signal_pept_1"/>
</dbReference>
<dbReference type="PANTHER" id="PTHR43390:SF1">
    <property type="entry name" value="CHLOROPLAST PROCESSING PEPTIDASE"/>
    <property type="match status" value="1"/>
</dbReference>
<keyword evidence="6" id="KW-1133">Transmembrane helix</keyword>
<dbReference type="EMBL" id="BAABKQ010000001">
    <property type="protein sequence ID" value="GAA4816315.1"/>
    <property type="molecule type" value="Genomic_DNA"/>
</dbReference>
<feature type="compositionally biased region" description="Gly residues" evidence="7">
    <location>
        <begin position="1"/>
        <end position="15"/>
    </location>
</feature>
<evidence type="ECO:0000256" key="3">
    <source>
        <dbReference type="ARBA" id="ARBA00009370"/>
    </source>
</evidence>
<dbReference type="SUPFAM" id="SSF51306">
    <property type="entry name" value="LexA/Signal peptidase"/>
    <property type="match status" value="1"/>
</dbReference>
<keyword evidence="6" id="KW-0472">Membrane</keyword>
<feature type="domain" description="Peptidase S26" evidence="8">
    <location>
        <begin position="34"/>
        <end position="240"/>
    </location>
</feature>
<evidence type="ECO:0000256" key="2">
    <source>
        <dbReference type="ARBA" id="ARBA00004401"/>
    </source>
</evidence>
<dbReference type="PRINTS" id="PR00727">
    <property type="entry name" value="LEADERPTASE"/>
</dbReference>
<evidence type="ECO:0000256" key="1">
    <source>
        <dbReference type="ARBA" id="ARBA00000677"/>
    </source>
</evidence>
<evidence type="ECO:0000259" key="8">
    <source>
        <dbReference type="Pfam" id="PF10502"/>
    </source>
</evidence>
<keyword evidence="5 6" id="KW-0378">Hydrolase</keyword>
<dbReference type="RefSeq" id="WP_200175164.1">
    <property type="nucleotide sequence ID" value="NZ_BAABKQ010000001.1"/>
</dbReference>
<dbReference type="Gene3D" id="2.10.109.10">
    <property type="entry name" value="Umud Fragment, subunit A"/>
    <property type="match status" value="1"/>
</dbReference>
<comment type="caution">
    <text evidence="9">The sequence shown here is derived from an EMBL/GenBank/DDBJ whole genome shotgun (WGS) entry which is preliminary data.</text>
</comment>
<dbReference type="Pfam" id="PF10502">
    <property type="entry name" value="Peptidase_S26"/>
    <property type="match status" value="1"/>
</dbReference>
<accession>A0ABP9CU30</accession>
<gene>
    <name evidence="9" type="primary">lepB</name>
    <name evidence="9" type="ORF">GCM10023353_23060</name>
</gene>
<evidence type="ECO:0000256" key="7">
    <source>
        <dbReference type="SAM" id="MobiDB-lite"/>
    </source>
</evidence>
<dbReference type="NCBIfam" id="TIGR02227">
    <property type="entry name" value="sigpep_I_bact"/>
    <property type="match status" value="1"/>
</dbReference>
<organism evidence="9 10">
    <name type="scientific">Tomitella cavernea</name>
    <dbReference type="NCBI Taxonomy" id="1387982"/>
    <lineage>
        <taxon>Bacteria</taxon>
        <taxon>Bacillati</taxon>
        <taxon>Actinomycetota</taxon>
        <taxon>Actinomycetes</taxon>
        <taxon>Mycobacteriales</taxon>
        <taxon>Tomitella</taxon>
    </lineage>
</organism>
<protein>
    <recommendedName>
        <fullName evidence="4 6">Signal peptidase I</fullName>
        <ecNumber evidence="4 6">3.4.21.89</ecNumber>
    </recommendedName>
</protein>